<dbReference type="EMBL" id="JAQOND010000001">
    <property type="protein sequence ID" value="MDC2826731.1"/>
    <property type="molecule type" value="Genomic_DNA"/>
</dbReference>
<dbReference type="SUPFAM" id="SSF55811">
    <property type="entry name" value="Nudix"/>
    <property type="match status" value="1"/>
</dbReference>
<dbReference type="Proteomes" id="UP000030001">
    <property type="component" value="Unassembled WGS sequence"/>
</dbReference>
<dbReference type="EMBL" id="JROC01000019">
    <property type="protein sequence ID" value="KGL67527.1"/>
    <property type="molecule type" value="Genomic_DNA"/>
</dbReference>
<proteinExistence type="predicted"/>
<reference evidence="5 7" key="2">
    <citation type="submission" date="2019-06" db="EMBL/GenBank/DDBJ databases">
        <authorList>
            <person name="Rodrigo-Torres L."/>
            <person name="Arahal R. D."/>
            <person name="Lucena T."/>
        </authorList>
    </citation>
    <scope>NUCLEOTIDE SEQUENCE [LARGE SCALE GENOMIC DNA]</scope>
    <source>
        <strain evidence="5 7">INIA P508</strain>
    </source>
</reference>
<reference evidence="3 6" key="1">
    <citation type="submission" date="2014-09" db="EMBL/GenBank/DDBJ databases">
        <title>Lactobacillus mucosae CRL573 Genome Sequencing.</title>
        <authorList>
            <person name="Bleckwedel J."/>
            <person name="Teran L.C."/>
            <person name="Bonacina J."/>
            <person name="Saavedra L."/>
            <person name="Mozzi F.B."/>
            <person name="Raya R.R."/>
        </authorList>
    </citation>
    <scope>NUCLEOTIDE SEQUENCE [LARGE SCALE GENOMIC DNA]</scope>
    <source>
        <strain evidence="3 6">CRL573</strain>
    </source>
</reference>
<dbReference type="Proteomes" id="UP001218021">
    <property type="component" value="Unassembled WGS sequence"/>
</dbReference>
<organism evidence="3 6">
    <name type="scientific">Limosilactobacillus mucosae</name>
    <name type="common">Lactobacillus mucosae</name>
    <dbReference type="NCBI Taxonomy" id="97478"/>
    <lineage>
        <taxon>Bacteria</taxon>
        <taxon>Bacillati</taxon>
        <taxon>Bacillota</taxon>
        <taxon>Bacilli</taxon>
        <taxon>Lactobacillales</taxon>
        <taxon>Lactobacillaceae</taxon>
        <taxon>Limosilactobacillus</taxon>
    </lineage>
</organism>
<dbReference type="Pfam" id="PF21906">
    <property type="entry name" value="WHD_NrtR"/>
    <property type="match status" value="1"/>
</dbReference>
<dbReference type="InterPro" id="IPR015797">
    <property type="entry name" value="NUDIX_hydrolase-like_dom_sf"/>
</dbReference>
<dbReference type="EMBL" id="CABFNH010000016">
    <property type="protein sequence ID" value="VTZ90903.1"/>
    <property type="molecule type" value="Genomic_DNA"/>
</dbReference>
<evidence type="ECO:0000313" key="4">
    <source>
        <dbReference type="EMBL" id="MDC2826731.1"/>
    </source>
</evidence>
<evidence type="ECO:0000313" key="3">
    <source>
        <dbReference type="EMBL" id="KGL67527.1"/>
    </source>
</evidence>
<evidence type="ECO:0000313" key="6">
    <source>
        <dbReference type="Proteomes" id="UP000030001"/>
    </source>
</evidence>
<dbReference type="Gene3D" id="1.10.10.10">
    <property type="entry name" value="Winged helix-like DNA-binding domain superfamily/Winged helix DNA-binding domain"/>
    <property type="match status" value="1"/>
</dbReference>
<feature type="domain" description="NrtR DNA-binding winged helix" evidence="2">
    <location>
        <begin position="174"/>
        <end position="235"/>
    </location>
</feature>
<feature type="domain" description="Nudix hydrolase" evidence="1">
    <location>
        <begin position="20"/>
        <end position="126"/>
    </location>
</feature>
<dbReference type="InterPro" id="IPR000086">
    <property type="entry name" value="NUDIX_hydrolase_dom"/>
</dbReference>
<dbReference type="AlphaFoldDB" id="A0A099YDT1"/>
<dbReference type="Gene3D" id="3.90.79.10">
    <property type="entry name" value="Nucleoside Triphosphate Pyrophosphohydrolase"/>
    <property type="match status" value="1"/>
</dbReference>
<evidence type="ECO:0000313" key="7">
    <source>
        <dbReference type="Proteomes" id="UP000365705"/>
    </source>
</evidence>
<dbReference type="Proteomes" id="UP000365705">
    <property type="component" value="Unassembled WGS sequence"/>
</dbReference>
<dbReference type="RefSeq" id="WP_033935242.1">
    <property type="nucleotide sequence ID" value="NZ_CABFNH010000016.1"/>
</dbReference>
<dbReference type="PANTHER" id="PTHR43736">
    <property type="entry name" value="ADP-RIBOSE PYROPHOSPHATASE"/>
    <property type="match status" value="1"/>
</dbReference>
<gene>
    <name evidence="5" type="ORF">LMUP508_01301</name>
    <name evidence="3" type="ORF">LX03_00805</name>
    <name evidence="4" type="ORF">PO158_00160</name>
</gene>
<reference evidence="4" key="3">
    <citation type="submission" date="2023-01" db="EMBL/GenBank/DDBJ databases">
        <title>Genome analysis of 13 Lactobacillus isolated from gut of wild boar.</title>
        <authorList>
            <person name="Papp P."/>
            <person name="Libisch B."/>
            <person name="Nagy T."/>
            <person name="Olasz F."/>
        </authorList>
    </citation>
    <scope>NUCLEOTIDE SEQUENCE</scope>
    <source>
        <strain evidence="4">F108</strain>
    </source>
</reference>
<evidence type="ECO:0000259" key="1">
    <source>
        <dbReference type="Pfam" id="PF00293"/>
    </source>
</evidence>
<protein>
    <submittedName>
        <fullName evidence="3">ADP-ribose pyrophosphatase</fullName>
    </submittedName>
    <submittedName>
        <fullName evidence="4">NUDIX domain-containing protein</fullName>
    </submittedName>
</protein>
<dbReference type="GeneID" id="57113324"/>
<evidence type="ECO:0000259" key="2">
    <source>
        <dbReference type="Pfam" id="PF21906"/>
    </source>
</evidence>
<dbReference type="InterPro" id="IPR036390">
    <property type="entry name" value="WH_DNA-bd_sf"/>
</dbReference>
<dbReference type="CDD" id="cd18873">
    <property type="entry name" value="NUDIX_NadM_like"/>
    <property type="match status" value="1"/>
</dbReference>
<dbReference type="SUPFAM" id="SSF46785">
    <property type="entry name" value="Winged helix' DNA-binding domain"/>
    <property type="match status" value="1"/>
</dbReference>
<dbReference type="InterPro" id="IPR036388">
    <property type="entry name" value="WH-like_DNA-bd_sf"/>
</dbReference>
<sequence>MSEEIIARPLITITNIIWSFNRQTHEMQLLLIKRSEAPFKDAWALPETLLRSTESADDAALRLIKDKIGLEVRSTATEQLATFTAPHRSVGERALALAYMTFLPAMPKLKPGYGAVAAEWFAFENFGHHYLLSDGRHRFDLSNTSQALAFDHDQIVTTAIQRIRNKLDYQPTVLQVLGPTFTLKEAREVYAPFWQLTADQIDNSNFRKTHHHLFKEVGTATIRKRSGRPPKIYSLASLPNPLERSKVDNN</sequence>
<accession>A0A099YDT1</accession>
<name>A0A099YDT1_LIMMU</name>
<dbReference type="InterPro" id="IPR054105">
    <property type="entry name" value="WHD_NrtR"/>
</dbReference>
<dbReference type="PANTHER" id="PTHR43736:SF4">
    <property type="entry name" value="SLR1690 PROTEIN"/>
    <property type="match status" value="1"/>
</dbReference>
<evidence type="ECO:0000313" key="5">
    <source>
        <dbReference type="EMBL" id="VTZ90903.1"/>
    </source>
</evidence>
<dbReference type="Pfam" id="PF00293">
    <property type="entry name" value="NUDIX"/>
    <property type="match status" value="1"/>
</dbReference>